<dbReference type="Proteomes" id="UP001500101">
    <property type="component" value="Unassembled WGS sequence"/>
</dbReference>
<dbReference type="InterPro" id="IPR029045">
    <property type="entry name" value="ClpP/crotonase-like_dom_sf"/>
</dbReference>
<comment type="caution">
    <text evidence="6">The sequence shown here is derived from an EMBL/GenBank/DDBJ whole genome shotgun (WGS) entry which is preliminary data.</text>
</comment>
<protein>
    <submittedName>
        <fullName evidence="6">3-hydroxyacyl-CoA dehydrogenase NAD-binding domain-containing protein</fullName>
    </submittedName>
</protein>
<dbReference type="Pfam" id="PF00725">
    <property type="entry name" value="3HCDH"/>
    <property type="match status" value="1"/>
</dbReference>
<dbReference type="SUPFAM" id="SSF52096">
    <property type="entry name" value="ClpP/crotonase"/>
    <property type="match status" value="1"/>
</dbReference>
<feature type="domain" description="3-hydroxyacyl-CoA dehydrogenase NAD binding" evidence="5">
    <location>
        <begin position="305"/>
        <end position="482"/>
    </location>
</feature>
<dbReference type="RefSeq" id="WP_344674565.1">
    <property type="nucleotide sequence ID" value="NZ_BAAAZI010000008.1"/>
</dbReference>
<dbReference type="InterPro" id="IPR008927">
    <property type="entry name" value="6-PGluconate_DH-like_C_sf"/>
</dbReference>
<evidence type="ECO:0000313" key="6">
    <source>
        <dbReference type="EMBL" id="GAA4140716.1"/>
    </source>
</evidence>
<evidence type="ECO:0000259" key="5">
    <source>
        <dbReference type="Pfam" id="PF02737"/>
    </source>
</evidence>
<sequence>MNLKQQPHDSIFFENSLEEGITELIIYTSNSTSLTIDLDNFKLILDRMLCMLTDTEATGLILRFAVPLESMELKELFLQAKEKSQFKKRLFEILNLMNGLDKLNKPIVSIIDKPLSGLGFTLSLLGNKIISSDPKVKVGFPEGAYSILLGLGSVVNLKSKIGVVRSFEVLTKGKMYGVNQALELNLLDQSCSSEEDAQSWAMDYILYKNKQDVEESKESETINLDEEIQKLNKQANLHIPAHVSCFIIFNTGEFLGKEEQLTMELVQFEYILNCRETEAMVRTMYYAVQNARNYQAKAPYDFQQLTVLGAGMMGAGIAYEGARAGLDVQLKDVSMEAAERGKSYSENVCSKLIQLGKMNVDSKDLILNRIHPKADLNGLNHQDIIIEAVFEDESLKAQVIQESLPALNKNGIFASNTTSLPISNLAKHVADPDRFIGLHFFSPVDRMELVEIIRGKETDDETLDKALQFVSKLKKTPIVVNDGPAFFTSRIFFNYLLEGITLLMEGVSVQQVDKLAKEAGFAVGPLAVLDEISLDLMLHVYDQLPSLHDSQKRAYAYLKKLTNSGRHGRKSGLGFYDYRNKETGKVAWQDPDLVKQDGLPSPVMIKYRLLHVLALDSYRCLESGILTNPTDGDVGSVLGIGYAMHTGGVFSHIDQVGIQNFVNDCLEFQRFGEQWEVPHSLKELARKDFKFYSGFKSNW</sequence>
<dbReference type="Gene3D" id="3.90.226.10">
    <property type="entry name" value="2-enoyl-CoA Hydratase, Chain A, domain 1"/>
    <property type="match status" value="1"/>
</dbReference>
<dbReference type="SUPFAM" id="SSF51735">
    <property type="entry name" value="NAD(P)-binding Rossmann-fold domains"/>
    <property type="match status" value="1"/>
</dbReference>
<comment type="catalytic activity">
    <reaction evidence="3">
        <text>a (3S)-3-hydroxyacyl-CoA + NAD(+) = a 3-oxoacyl-CoA + NADH + H(+)</text>
        <dbReference type="Rhea" id="RHEA:22432"/>
        <dbReference type="ChEBI" id="CHEBI:15378"/>
        <dbReference type="ChEBI" id="CHEBI:57318"/>
        <dbReference type="ChEBI" id="CHEBI:57540"/>
        <dbReference type="ChEBI" id="CHEBI:57945"/>
        <dbReference type="ChEBI" id="CHEBI:90726"/>
        <dbReference type="EC" id="1.1.1.35"/>
    </reaction>
</comment>
<proteinExistence type="predicted"/>
<keyword evidence="7" id="KW-1185">Reference proteome</keyword>
<organism evidence="6 7">
    <name type="scientific">Sphingobacterium kyonggiense</name>
    <dbReference type="NCBI Taxonomy" id="714075"/>
    <lineage>
        <taxon>Bacteria</taxon>
        <taxon>Pseudomonadati</taxon>
        <taxon>Bacteroidota</taxon>
        <taxon>Sphingobacteriia</taxon>
        <taxon>Sphingobacteriales</taxon>
        <taxon>Sphingobacteriaceae</taxon>
        <taxon>Sphingobacterium</taxon>
    </lineage>
</organism>
<accession>A0ABP7YSR9</accession>
<evidence type="ECO:0000259" key="4">
    <source>
        <dbReference type="Pfam" id="PF00725"/>
    </source>
</evidence>
<dbReference type="InterPro" id="IPR050136">
    <property type="entry name" value="FA_oxidation_alpha_subunit"/>
</dbReference>
<evidence type="ECO:0000313" key="7">
    <source>
        <dbReference type="Proteomes" id="UP001500101"/>
    </source>
</evidence>
<keyword evidence="2" id="KW-0520">NAD</keyword>
<gene>
    <name evidence="6" type="ORF">GCM10022216_20020</name>
</gene>
<dbReference type="Pfam" id="PF02737">
    <property type="entry name" value="3HCDH_N"/>
    <property type="match status" value="1"/>
</dbReference>
<evidence type="ECO:0000256" key="3">
    <source>
        <dbReference type="ARBA" id="ARBA00049556"/>
    </source>
</evidence>
<dbReference type="InterPro" id="IPR006108">
    <property type="entry name" value="3HC_DH_C"/>
</dbReference>
<keyword evidence="1" id="KW-0560">Oxidoreductase</keyword>
<dbReference type="EMBL" id="BAAAZI010000008">
    <property type="protein sequence ID" value="GAA4140716.1"/>
    <property type="molecule type" value="Genomic_DNA"/>
</dbReference>
<evidence type="ECO:0000256" key="1">
    <source>
        <dbReference type="ARBA" id="ARBA00023002"/>
    </source>
</evidence>
<name>A0ABP7YSR9_9SPHI</name>
<dbReference type="Gene3D" id="3.40.50.720">
    <property type="entry name" value="NAD(P)-binding Rossmann-like Domain"/>
    <property type="match status" value="1"/>
</dbReference>
<evidence type="ECO:0000256" key="2">
    <source>
        <dbReference type="ARBA" id="ARBA00023027"/>
    </source>
</evidence>
<dbReference type="Gene3D" id="1.10.1040.50">
    <property type="match status" value="1"/>
</dbReference>
<dbReference type="PANTHER" id="PTHR43612">
    <property type="entry name" value="TRIFUNCTIONAL ENZYME SUBUNIT ALPHA"/>
    <property type="match status" value="1"/>
</dbReference>
<dbReference type="InterPro" id="IPR036291">
    <property type="entry name" value="NAD(P)-bd_dom_sf"/>
</dbReference>
<dbReference type="PANTHER" id="PTHR43612:SF3">
    <property type="entry name" value="TRIFUNCTIONAL ENZYME SUBUNIT ALPHA, MITOCHONDRIAL"/>
    <property type="match status" value="1"/>
</dbReference>
<dbReference type="SUPFAM" id="SSF48179">
    <property type="entry name" value="6-phosphogluconate dehydrogenase C-terminal domain-like"/>
    <property type="match status" value="2"/>
</dbReference>
<feature type="domain" description="3-hydroxyacyl-CoA dehydrogenase C-terminal" evidence="4">
    <location>
        <begin position="486"/>
        <end position="578"/>
    </location>
</feature>
<dbReference type="InterPro" id="IPR006176">
    <property type="entry name" value="3-OHacyl-CoA_DH_NAD-bd"/>
</dbReference>
<reference evidence="7" key="1">
    <citation type="journal article" date="2019" name="Int. J. Syst. Evol. Microbiol.">
        <title>The Global Catalogue of Microorganisms (GCM) 10K type strain sequencing project: providing services to taxonomists for standard genome sequencing and annotation.</title>
        <authorList>
            <consortium name="The Broad Institute Genomics Platform"/>
            <consortium name="The Broad Institute Genome Sequencing Center for Infectious Disease"/>
            <person name="Wu L."/>
            <person name="Ma J."/>
        </authorList>
    </citation>
    <scope>NUCLEOTIDE SEQUENCE [LARGE SCALE GENOMIC DNA]</scope>
    <source>
        <strain evidence="7">JCM 16704</strain>
    </source>
</reference>